<dbReference type="InterPro" id="IPR000859">
    <property type="entry name" value="CUB_dom"/>
</dbReference>
<dbReference type="EMBL" id="PZQS01000006">
    <property type="protein sequence ID" value="PVD29176.1"/>
    <property type="molecule type" value="Genomic_DNA"/>
</dbReference>
<dbReference type="SMART" id="SM00034">
    <property type="entry name" value="CLECT"/>
    <property type="match status" value="1"/>
</dbReference>
<keyword evidence="2 3" id="KW-1015">Disulfide bond</keyword>
<dbReference type="SUPFAM" id="SSF57424">
    <property type="entry name" value="LDL receptor-like module"/>
    <property type="match status" value="1"/>
</dbReference>
<dbReference type="Gene3D" id="3.10.100.10">
    <property type="entry name" value="Mannose-Binding Protein A, subunit A"/>
    <property type="match status" value="1"/>
</dbReference>
<dbReference type="Gene3D" id="4.10.400.10">
    <property type="entry name" value="Low-density Lipoprotein Receptor"/>
    <property type="match status" value="1"/>
</dbReference>
<gene>
    <name evidence="6" type="ORF">C0Q70_11773</name>
</gene>
<evidence type="ECO:0000256" key="1">
    <source>
        <dbReference type="ARBA" id="ARBA00022737"/>
    </source>
</evidence>
<dbReference type="Pfam" id="PF00431">
    <property type="entry name" value="CUB"/>
    <property type="match status" value="1"/>
</dbReference>
<organism evidence="6 7">
    <name type="scientific">Pomacea canaliculata</name>
    <name type="common">Golden apple snail</name>
    <dbReference type="NCBI Taxonomy" id="400727"/>
    <lineage>
        <taxon>Eukaryota</taxon>
        <taxon>Metazoa</taxon>
        <taxon>Spiralia</taxon>
        <taxon>Lophotrochozoa</taxon>
        <taxon>Mollusca</taxon>
        <taxon>Gastropoda</taxon>
        <taxon>Caenogastropoda</taxon>
        <taxon>Architaenioglossa</taxon>
        <taxon>Ampullarioidea</taxon>
        <taxon>Ampullariidae</taxon>
        <taxon>Pomacea</taxon>
    </lineage>
</organism>
<sequence>MGVTAGGLATFGVTDLTQGKWGYTGSEVTDIWSYIKQTGPAAFRINTEACQGLLKAETIYASEGMVDVVFAENSTDTVTCTWNIVVPEGKFMTVVFDKYHSGDMPLCKKFDILLIIDYNQKTPIQYLCGVSGLLPPISYSLTNTLCFKVQYIVDRNALKSPLDIKFRFNTTDKNWRQNLHVVNMSLKSGYVTSPGFDGTMEYPNYLNSSTTITPPPGHTVMISFPRIDIEKQEYCSYDYLTLIKVDTGGETEIWKKCGAENIPPLVFNSSLRLVFVSDIMWVKTGFKMLFSFHPYLETPEEVDAGVFNCSVPYYHTFKDHVHCNMEKECQGGEDEVSCPYTNPSCGEGLIDGEKKCYRFENQTRNITWNKALTACHSYGQQLVTLKTEQEWRDFQRILDYGKRSAYLYVGLFSTHISDFDLMYGNVLQWIDGTMAHYIQVEEPDLYFDTSACFIMQFGYNVILSYVKCNKNYTVKLVCESPKNNASQKSQTFPTLPVVNEIETPDSIQNASFVKCLNKQISVDFLSCAKESNCDVDNYISFCEIPGKQQLPMFNCDNTQTIPYTLVCDYRSDCVDGSDERFCKFSVCEEFACNNQQCVHHSGL</sequence>
<dbReference type="PANTHER" id="PTHR24251">
    <property type="entry name" value="OVOCHYMASE-RELATED"/>
    <property type="match status" value="1"/>
</dbReference>
<evidence type="ECO:0000256" key="2">
    <source>
        <dbReference type="ARBA" id="ARBA00023157"/>
    </source>
</evidence>
<proteinExistence type="predicted"/>
<feature type="domain" description="CUB" evidence="4">
    <location>
        <begin position="50"/>
        <end position="169"/>
    </location>
</feature>
<evidence type="ECO:0000313" key="6">
    <source>
        <dbReference type="EMBL" id="PVD29176.1"/>
    </source>
</evidence>
<evidence type="ECO:0000313" key="7">
    <source>
        <dbReference type="Proteomes" id="UP000245119"/>
    </source>
</evidence>
<dbReference type="InterPro" id="IPR035914">
    <property type="entry name" value="Sperma_CUB_dom_sf"/>
</dbReference>
<dbReference type="Proteomes" id="UP000245119">
    <property type="component" value="Linkage Group LG6"/>
</dbReference>
<evidence type="ECO:0008006" key="8">
    <source>
        <dbReference type="Google" id="ProtNLM"/>
    </source>
</evidence>
<dbReference type="CDD" id="cd00112">
    <property type="entry name" value="LDLa"/>
    <property type="match status" value="1"/>
</dbReference>
<protein>
    <recommendedName>
        <fullName evidence="8">CUB domain-containing protein</fullName>
    </recommendedName>
</protein>
<dbReference type="Pfam" id="PF00057">
    <property type="entry name" value="Ldl_recept_a"/>
    <property type="match status" value="1"/>
</dbReference>
<feature type="domain" description="C-type lectin" evidence="5">
    <location>
        <begin position="352"/>
        <end position="479"/>
    </location>
</feature>
<dbReference type="PROSITE" id="PS50068">
    <property type="entry name" value="LDLRA_2"/>
    <property type="match status" value="1"/>
</dbReference>
<comment type="caution">
    <text evidence="6">The sequence shown here is derived from an EMBL/GenBank/DDBJ whole genome shotgun (WGS) entry which is preliminary data.</text>
</comment>
<dbReference type="OrthoDB" id="10035376at2759"/>
<dbReference type="CDD" id="cd00041">
    <property type="entry name" value="CUB"/>
    <property type="match status" value="1"/>
</dbReference>
<comment type="caution">
    <text evidence="3">Lacks conserved residue(s) required for the propagation of feature annotation.</text>
</comment>
<dbReference type="PROSITE" id="PS01180">
    <property type="entry name" value="CUB"/>
    <property type="match status" value="2"/>
</dbReference>
<dbReference type="SUPFAM" id="SSF49854">
    <property type="entry name" value="Spermadhesin, CUB domain"/>
    <property type="match status" value="2"/>
</dbReference>
<evidence type="ECO:0000259" key="4">
    <source>
        <dbReference type="PROSITE" id="PS01180"/>
    </source>
</evidence>
<feature type="disulfide bond" evidence="3">
    <location>
        <begin position="555"/>
        <end position="573"/>
    </location>
</feature>
<dbReference type="InterPro" id="IPR016186">
    <property type="entry name" value="C-type_lectin-like/link_sf"/>
</dbReference>
<dbReference type="SMART" id="SM00042">
    <property type="entry name" value="CUB"/>
    <property type="match status" value="1"/>
</dbReference>
<evidence type="ECO:0000256" key="3">
    <source>
        <dbReference type="PROSITE-ProRule" id="PRU00124"/>
    </source>
</evidence>
<keyword evidence="1" id="KW-0677">Repeat</keyword>
<dbReference type="SUPFAM" id="SSF56436">
    <property type="entry name" value="C-type lectin-like"/>
    <property type="match status" value="1"/>
</dbReference>
<feature type="domain" description="CUB" evidence="4">
    <location>
        <begin position="178"/>
        <end position="293"/>
    </location>
</feature>
<dbReference type="Gene3D" id="2.60.120.290">
    <property type="entry name" value="Spermadhesin, CUB domain"/>
    <property type="match status" value="2"/>
</dbReference>
<dbReference type="InterPro" id="IPR002172">
    <property type="entry name" value="LDrepeatLR_classA_rpt"/>
</dbReference>
<evidence type="ECO:0000259" key="5">
    <source>
        <dbReference type="PROSITE" id="PS50041"/>
    </source>
</evidence>
<dbReference type="CDD" id="cd00037">
    <property type="entry name" value="CLECT"/>
    <property type="match status" value="1"/>
</dbReference>
<dbReference type="AlphaFoldDB" id="A0A2T7P706"/>
<dbReference type="PANTHER" id="PTHR24251:SF51">
    <property type="entry name" value="CUBILIN-LIKE"/>
    <property type="match status" value="1"/>
</dbReference>
<feature type="disulfide bond" evidence="3">
    <location>
        <begin position="567"/>
        <end position="582"/>
    </location>
</feature>
<dbReference type="InterPro" id="IPR016187">
    <property type="entry name" value="CTDL_fold"/>
</dbReference>
<reference evidence="6 7" key="1">
    <citation type="submission" date="2018-04" db="EMBL/GenBank/DDBJ databases">
        <title>The genome of golden apple snail Pomacea canaliculata provides insight into stress tolerance and invasive adaptation.</title>
        <authorList>
            <person name="Liu C."/>
            <person name="Liu B."/>
            <person name="Ren Y."/>
            <person name="Zhang Y."/>
            <person name="Wang H."/>
            <person name="Li S."/>
            <person name="Jiang F."/>
            <person name="Yin L."/>
            <person name="Zhang G."/>
            <person name="Qian W."/>
            <person name="Fan W."/>
        </authorList>
    </citation>
    <scope>NUCLEOTIDE SEQUENCE [LARGE SCALE GENOMIC DNA]</scope>
    <source>
        <strain evidence="6">SZHN2017</strain>
        <tissue evidence="6">Muscle</tissue>
    </source>
</reference>
<dbReference type="SMART" id="SM00192">
    <property type="entry name" value="LDLa"/>
    <property type="match status" value="2"/>
</dbReference>
<accession>A0A2T7P706</accession>
<dbReference type="PROSITE" id="PS50041">
    <property type="entry name" value="C_TYPE_LECTIN_2"/>
    <property type="match status" value="1"/>
</dbReference>
<name>A0A2T7P706_POMCA</name>
<keyword evidence="7" id="KW-1185">Reference proteome</keyword>
<dbReference type="InterPro" id="IPR036055">
    <property type="entry name" value="LDL_receptor-like_sf"/>
</dbReference>
<dbReference type="InterPro" id="IPR001304">
    <property type="entry name" value="C-type_lectin-like"/>
</dbReference>
<dbReference type="STRING" id="400727.A0A2T7P706"/>